<dbReference type="SMART" id="SM00862">
    <property type="entry name" value="Trans_reg_C"/>
    <property type="match status" value="1"/>
</dbReference>
<dbReference type="Pfam" id="PF00486">
    <property type="entry name" value="Trans_reg_C"/>
    <property type="match status" value="1"/>
</dbReference>
<dbReference type="KEGG" id="vna:PN96_08710"/>
<dbReference type="SUPFAM" id="SSF46894">
    <property type="entry name" value="C-terminal effector domain of the bipartite response regulators"/>
    <property type="match status" value="1"/>
</dbReference>
<dbReference type="GO" id="GO:0003677">
    <property type="term" value="F:DNA binding"/>
    <property type="evidence" value="ECO:0007669"/>
    <property type="project" value="UniProtKB-KW"/>
</dbReference>
<dbReference type="Gene3D" id="1.10.10.10">
    <property type="entry name" value="Winged helix-like DNA-binding domain superfamily/Winged helix DNA-binding domain"/>
    <property type="match status" value="1"/>
</dbReference>
<dbReference type="RefSeq" id="WP_020332822.1">
    <property type="nucleotide sequence ID" value="NZ_ATFJ01000001.1"/>
</dbReference>
<evidence type="ECO:0000313" key="5">
    <source>
        <dbReference type="Proteomes" id="UP000092741"/>
    </source>
</evidence>
<keyword evidence="2" id="KW-0472">Membrane</keyword>
<dbReference type="AlphaFoldDB" id="A0AAN0Y0Y3"/>
<proteinExistence type="predicted"/>
<reference evidence="4 5" key="1">
    <citation type="submission" date="2016-07" db="EMBL/GenBank/DDBJ databases">
        <title>Developing Vibrio natriegens as a novel, fast-growing host for biotechnology.</title>
        <authorList>
            <person name="Weinstock M.T."/>
            <person name="Hesek E.D."/>
            <person name="Wilson C.M."/>
            <person name="Gibson D.G."/>
        </authorList>
    </citation>
    <scope>NUCLEOTIDE SEQUENCE [LARGE SCALE GENOMIC DNA]</scope>
    <source>
        <strain evidence="4 5">ATCC 14048</strain>
    </source>
</reference>
<keyword evidence="2" id="KW-1133">Transmembrane helix</keyword>
<keyword evidence="5" id="KW-1185">Reference proteome</keyword>
<dbReference type="InterPro" id="IPR001867">
    <property type="entry name" value="OmpR/PhoB-type_DNA-bd"/>
</dbReference>
<dbReference type="InterPro" id="IPR016032">
    <property type="entry name" value="Sig_transdc_resp-reg_C-effctor"/>
</dbReference>
<dbReference type="GeneID" id="70912876"/>
<dbReference type="GO" id="GO:0000160">
    <property type="term" value="P:phosphorelay signal transduction system"/>
    <property type="evidence" value="ECO:0007669"/>
    <property type="project" value="InterPro"/>
</dbReference>
<feature type="domain" description="OmpR/PhoB-type" evidence="3">
    <location>
        <begin position="23"/>
        <end position="97"/>
    </location>
</feature>
<dbReference type="Proteomes" id="UP000092741">
    <property type="component" value="Chromosome 1"/>
</dbReference>
<keyword evidence="2" id="KW-0812">Transmembrane</keyword>
<protein>
    <recommendedName>
        <fullName evidence="3">OmpR/PhoB-type domain-containing protein</fullName>
    </recommendedName>
</protein>
<dbReference type="InterPro" id="IPR036388">
    <property type="entry name" value="WH-like_DNA-bd_sf"/>
</dbReference>
<dbReference type="EMBL" id="CP016345">
    <property type="protein sequence ID" value="ANQ12073.1"/>
    <property type="molecule type" value="Genomic_DNA"/>
</dbReference>
<evidence type="ECO:0000256" key="2">
    <source>
        <dbReference type="SAM" id="Phobius"/>
    </source>
</evidence>
<evidence type="ECO:0000259" key="3">
    <source>
        <dbReference type="SMART" id="SM00862"/>
    </source>
</evidence>
<gene>
    <name evidence="4" type="ORF">BA890_04640</name>
</gene>
<feature type="transmembrane region" description="Helical" evidence="2">
    <location>
        <begin position="145"/>
        <end position="164"/>
    </location>
</feature>
<evidence type="ECO:0000256" key="1">
    <source>
        <dbReference type="ARBA" id="ARBA00023125"/>
    </source>
</evidence>
<dbReference type="GO" id="GO:0006355">
    <property type="term" value="P:regulation of DNA-templated transcription"/>
    <property type="evidence" value="ECO:0007669"/>
    <property type="project" value="InterPro"/>
</dbReference>
<keyword evidence="1" id="KW-0238">DNA-binding</keyword>
<organism evidence="4 5">
    <name type="scientific">Vibrio natriegens NBRC 15636 = ATCC 14048 = DSM 759</name>
    <dbReference type="NCBI Taxonomy" id="1219067"/>
    <lineage>
        <taxon>Bacteria</taxon>
        <taxon>Pseudomonadati</taxon>
        <taxon>Pseudomonadota</taxon>
        <taxon>Gammaproteobacteria</taxon>
        <taxon>Vibrionales</taxon>
        <taxon>Vibrionaceae</taxon>
        <taxon>Vibrio</taxon>
    </lineage>
</organism>
<accession>A0AAN0Y0Y3</accession>
<name>A0AAN0Y0Y3_VIBNA</name>
<sequence length="269" mass="30335">MEVNDIKVSCGEEGGSYFITVDETRYKCSYAESVILSHFLNNKGKFFSRDELASIGWPGKLVSKNSVPVSIANLRKIFKNHTKIDVISNEKNKGYVVQVDKIKFIDINTNQEKSTDTITKDSSPELLDAFSESKINRTKLFVSKIALYPLLFVNIALLLIVLFFNHTRLEPPKVNVINNDDYIAVFTGDSQVLALLESVKSSQESMLLRFQDIEEDLKLAKHENKNILFINSSGERVVIDCLVNDQLVSFSGDDIEKIVSELNEKGCKL</sequence>
<evidence type="ECO:0000313" key="4">
    <source>
        <dbReference type="EMBL" id="ANQ12073.1"/>
    </source>
</evidence>